<dbReference type="Gene3D" id="3.20.20.100">
    <property type="entry name" value="NADP-dependent oxidoreductase domain"/>
    <property type="match status" value="1"/>
</dbReference>
<dbReference type="InterPro" id="IPR020471">
    <property type="entry name" value="AKR"/>
</dbReference>
<dbReference type="InterPro" id="IPR018170">
    <property type="entry name" value="Aldo/ket_reductase_CS"/>
</dbReference>
<dbReference type="PIRSF" id="PIRSF000097">
    <property type="entry name" value="AKR"/>
    <property type="match status" value="1"/>
</dbReference>
<dbReference type="PROSITE" id="PS00798">
    <property type="entry name" value="ALDOKETO_REDUCTASE_1"/>
    <property type="match status" value="1"/>
</dbReference>
<feature type="domain" description="NADP-dependent oxidoreductase" evidence="4">
    <location>
        <begin position="9"/>
        <end position="255"/>
    </location>
</feature>
<evidence type="ECO:0000256" key="1">
    <source>
        <dbReference type="ARBA" id="ARBA00007905"/>
    </source>
</evidence>
<evidence type="ECO:0000256" key="3">
    <source>
        <dbReference type="ARBA" id="ARBA00023002"/>
    </source>
</evidence>
<dbReference type="GO" id="GO:0016616">
    <property type="term" value="F:oxidoreductase activity, acting on the CH-OH group of donors, NAD or NADP as acceptor"/>
    <property type="evidence" value="ECO:0007669"/>
    <property type="project" value="UniProtKB-ARBA"/>
</dbReference>
<protein>
    <submittedName>
        <fullName evidence="5">2,5-diketo-D-gluconate reductase B</fullName>
    </submittedName>
</protein>
<evidence type="ECO:0000259" key="4">
    <source>
        <dbReference type="Pfam" id="PF00248"/>
    </source>
</evidence>
<evidence type="ECO:0000256" key="2">
    <source>
        <dbReference type="ARBA" id="ARBA00022857"/>
    </source>
</evidence>
<dbReference type="PANTHER" id="PTHR43827:SF3">
    <property type="entry name" value="NADP-DEPENDENT OXIDOREDUCTASE DOMAIN-CONTAINING PROTEIN"/>
    <property type="match status" value="1"/>
</dbReference>
<keyword evidence="6" id="KW-1185">Reference proteome</keyword>
<keyword evidence="2" id="KW-0521">NADP</keyword>
<keyword evidence="3" id="KW-0560">Oxidoreductase</keyword>
<comment type="similarity">
    <text evidence="1">Belongs to the aldo/keto reductase family.</text>
</comment>
<dbReference type="EMBL" id="FOZK01000005">
    <property type="protein sequence ID" value="SFS11479.1"/>
    <property type="molecule type" value="Genomic_DNA"/>
</dbReference>
<dbReference type="PRINTS" id="PR00069">
    <property type="entry name" value="ALDKETRDTASE"/>
</dbReference>
<dbReference type="InterPro" id="IPR023210">
    <property type="entry name" value="NADP_OxRdtase_dom"/>
</dbReference>
<dbReference type="SUPFAM" id="SSF51430">
    <property type="entry name" value="NAD(P)-linked oxidoreductase"/>
    <property type="match status" value="1"/>
</dbReference>
<dbReference type="OrthoDB" id="275427at2157"/>
<dbReference type="AlphaFoldDB" id="A0A1I6M6Z1"/>
<reference evidence="5 6" key="1">
    <citation type="submission" date="2016-10" db="EMBL/GenBank/DDBJ databases">
        <authorList>
            <person name="de Groot N.N."/>
        </authorList>
    </citation>
    <scope>NUCLEOTIDE SEQUENCE [LARGE SCALE GENOMIC DNA]</scope>
    <source>
        <strain evidence="5 6">CGMCC 1.10457</strain>
    </source>
</reference>
<organism evidence="5 6">
    <name type="scientific">Halomicrobium zhouii</name>
    <dbReference type="NCBI Taxonomy" id="767519"/>
    <lineage>
        <taxon>Archaea</taxon>
        <taxon>Methanobacteriati</taxon>
        <taxon>Methanobacteriota</taxon>
        <taxon>Stenosarchaea group</taxon>
        <taxon>Halobacteria</taxon>
        <taxon>Halobacteriales</taxon>
        <taxon>Haloarculaceae</taxon>
        <taxon>Halomicrobium</taxon>
    </lineage>
</organism>
<evidence type="ECO:0000313" key="5">
    <source>
        <dbReference type="EMBL" id="SFS11479.1"/>
    </source>
</evidence>
<dbReference type="Proteomes" id="UP000199062">
    <property type="component" value="Unassembled WGS sequence"/>
</dbReference>
<dbReference type="RefSeq" id="WP_089818828.1">
    <property type="nucleotide sequence ID" value="NZ_FOZK01000005.1"/>
</dbReference>
<accession>A0A1I6M6Z1</accession>
<dbReference type="PANTHER" id="PTHR43827">
    <property type="entry name" value="2,5-DIKETO-D-GLUCONIC ACID REDUCTASE"/>
    <property type="match status" value="1"/>
</dbReference>
<sequence>MPIDSLPRIGLGTYSDDNRAQWRDNVRTALDVGYRHVDTAQVYENEEYVGQAIAESDVDREDVFLSTKTVHVDVPPEPEDTADAIDGCLDRLGVDYVDMLYVHWPADNYDPEVVLPAFDEAYEQGKTRNVALSNFSPALLDEAREILGAPLAAHQVECHPLLQQEELREYAVEHDHWLVCYSPLGKGAVFDEPVIQDVAEKHDVSPAQVSLAWLLSKENVAVIPKASSREHMEQNLAARDLELDDDDIQRIDDIDRTYREIDPQHGVWNQ</sequence>
<name>A0A1I6M6Z1_9EURY</name>
<dbReference type="Pfam" id="PF00248">
    <property type="entry name" value="Aldo_ket_red"/>
    <property type="match status" value="1"/>
</dbReference>
<dbReference type="InterPro" id="IPR036812">
    <property type="entry name" value="NAD(P)_OxRdtase_dom_sf"/>
</dbReference>
<gene>
    <name evidence="5" type="ORF">SAMN05216559_3874</name>
</gene>
<proteinExistence type="inferred from homology"/>
<evidence type="ECO:0000313" key="6">
    <source>
        <dbReference type="Proteomes" id="UP000199062"/>
    </source>
</evidence>